<gene>
    <name evidence="9" type="ORF">GCM10009768_16780</name>
</gene>
<dbReference type="Gene3D" id="1.10.4160.10">
    <property type="entry name" value="Hydantoin permease"/>
    <property type="match status" value="1"/>
</dbReference>
<feature type="transmembrane region" description="Helical" evidence="8">
    <location>
        <begin position="35"/>
        <end position="58"/>
    </location>
</feature>
<keyword evidence="10" id="KW-1185">Reference proteome</keyword>
<feature type="transmembrane region" description="Helical" evidence="8">
    <location>
        <begin position="175"/>
        <end position="194"/>
    </location>
</feature>
<feature type="transmembrane region" description="Helical" evidence="8">
    <location>
        <begin position="293"/>
        <end position="322"/>
    </location>
</feature>
<dbReference type="RefSeq" id="WP_344031350.1">
    <property type="nucleotide sequence ID" value="NZ_BAAAOB010000001.1"/>
</dbReference>
<keyword evidence="6 7" id="KW-0472">Membrane</keyword>
<reference evidence="10" key="1">
    <citation type="journal article" date="2019" name="Int. J. Syst. Evol. Microbiol.">
        <title>The Global Catalogue of Microorganisms (GCM) 10K type strain sequencing project: providing services to taxonomists for standard genome sequencing and annotation.</title>
        <authorList>
            <consortium name="The Broad Institute Genomics Platform"/>
            <consortium name="The Broad Institute Genome Sequencing Center for Infectious Disease"/>
            <person name="Wu L."/>
            <person name="Ma J."/>
        </authorList>
    </citation>
    <scope>NUCLEOTIDE SEQUENCE [LARGE SCALE GENOMIC DNA]</scope>
    <source>
        <strain evidence="10">JCM 14736</strain>
    </source>
</reference>
<dbReference type="InterPro" id="IPR026030">
    <property type="entry name" value="Pur-cyt_permease_Fcy2/21/22"/>
</dbReference>
<evidence type="ECO:0000256" key="8">
    <source>
        <dbReference type="SAM" id="Phobius"/>
    </source>
</evidence>
<proteinExistence type="inferred from homology"/>
<feature type="transmembrane region" description="Helical" evidence="8">
    <location>
        <begin position="214"/>
        <end position="232"/>
    </location>
</feature>
<dbReference type="PANTHER" id="PTHR31806">
    <property type="entry name" value="PURINE-CYTOSINE PERMEASE FCY2-RELATED"/>
    <property type="match status" value="1"/>
</dbReference>
<comment type="caution">
    <text evidence="9">The sequence shown here is derived from an EMBL/GenBank/DDBJ whole genome shotgun (WGS) entry which is preliminary data.</text>
</comment>
<feature type="transmembrane region" description="Helical" evidence="8">
    <location>
        <begin position="402"/>
        <end position="424"/>
    </location>
</feature>
<evidence type="ECO:0000256" key="3">
    <source>
        <dbReference type="ARBA" id="ARBA00022448"/>
    </source>
</evidence>
<dbReference type="Pfam" id="PF02133">
    <property type="entry name" value="Transp_cyt_pur"/>
    <property type="match status" value="1"/>
</dbReference>
<keyword evidence="4 8" id="KW-0812">Transmembrane</keyword>
<dbReference type="InterPro" id="IPR001248">
    <property type="entry name" value="Pur-cyt_permease"/>
</dbReference>
<organism evidence="9 10">
    <name type="scientific">Leucobacter iarius</name>
    <dbReference type="NCBI Taxonomy" id="333963"/>
    <lineage>
        <taxon>Bacteria</taxon>
        <taxon>Bacillati</taxon>
        <taxon>Actinomycetota</taxon>
        <taxon>Actinomycetes</taxon>
        <taxon>Micrococcales</taxon>
        <taxon>Microbacteriaceae</taxon>
        <taxon>Leucobacter</taxon>
    </lineage>
</organism>
<feature type="transmembrane region" description="Helical" evidence="8">
    <location>
        <begin position="252"/>
        <end position="273"/>
    </location>
</feature>
<protein>
    <submittedName>
        <fullName evidence="9">Cytosine permease</fullName>
    </submittedName>
</protein>
<evidence type="ECO:0000256" key="4">
    <source>
        <dbReference type="ARBA" id="ARBA00022692"/>
    </source>
</evidence>
<evidence type="ECO:0000256" key="7">
    <source>
        <dbReference type="PIRNR" id="PIRNR002744"/>
    </source>
</evidence>
<comment type="subcellular location">
    <subcellularLocation>
        <location evidence="1">Membrane</location>
        <topology evidence="1">Multi-pass membrane protein</topology>
    </subcellularLocation>
</comment>
<feature type="transmembrane region" description="Helical" evidence="8">
    <location>
        <begin position="361"/>
        <end position="382"/>
    </location>
</feature>
<evidence type="ECO:0000313" key="10">
    <source>
        <dbReference type="Proteomes" id="UP001500851"/>
    </source>
</evidence>
<evidence type="ECO:0000256" key="1">
    <source>
        <dbReference type="ARBA" id="ARBA00004141"/>
    </source>
</evidence>
<dbReference type="EMBL" id="BAAAOB010000001">
    <property type="protein sequence ID" value="GAA1788388.1"/>
    <property type="molecule type" value="Genomic_DNA"/>
</dbReference>
<evidence type="ECO:0000313" key="9">
    <source>
        <dbReference type="EMBL" id="GAA1788388.1"/>
    </source>
</evidence>
<evidence type="ECO:0000256" key="5">
    <source>
        <dbReference type="ARBA" id="ARBA00022989"/>
    </source>
</evidence>
<comment type="similarity">
    <text evidence="2 7">Belongs to the purine-cytosine permease (2.A.39) family.</text>
</comment>
<name>A0ABP4XQI4_9MICO</name>
<dbReference type="PIRSF" id="PIRSF002744">
    <property type="entry name" value="Pur-cyt_permease"/>
    <property type="match status" value="1"/>
</dbReference>
<dbReference type="PANTHER" id="PTHR31806:SF1">
    <property type="entry name" value="PURINE-CYTOSINE PERMEASE FCY2-RELATED"/>
    <property type="match status" value="1"/>
</dbReference>
<dbReference type="Proteomes" id="UP001500851">
    <property type="component" value="Unassembled WGS sequence"/>
</dbReference>
<keyword evidence="5 8" id="KW-1133">Transmembrane helix</keyword>
<feature type="transmembrane region" description="Helical" evidence="8">
    <location>
        <begin position="113"/>
        <end position="135"/>
    </location>
</feature>
<evidence type="ECO:0000256" key="6">
    <source>
        <dbReference type="ARBA" id="ARBA00023136"/>
    </source>
</evidence>
<feature type="transmembrane region" description="Helical" evidence="8">
    <location>
        <begin position="147"/>
        <end position="168"/>
    </location>
</feature>
<evidence type="ECO:0000256" key="2">
    <source>
        <dbReference type="ARBA" id="ARBA00008974"/>
    </source>
</evidence>
<feature type="transmembrane region" description="Helical" evidence="8">
    <location>
        <begin position="64"/>
        <end position="85"/>
    </location>
</feature>
<keyword evidence="3 7" id="KW-0813">Transport</keyword>
<feature type="transmembrane region" description="Helical" evidence="8">
    <location>
        <begin position="444"/>
        <end position="462"/>
    </location>
</feature>
<sequence>MTAQHSAGHESPAVHIEQHGTDHIPTAERHGTPRALFTVWAGSNVTYLYFVLGGMLILSGLDVWQSLAVILGGNLFYAGIGFLAVSGPRAGVPSEVITRAFYGVRGNRVQNVILGWLVGVLYEAINLSVGALVGFTLVKYFAPDAPIWIQAVLVVGLAVLTFTISVFGHGMILRVSGWVTWLLLAGIAVLGVFVLQHADFGYVPSGGTLSGSELWPVAAAGVTIIAAAPLSWQMSADYSRYLPADSSPSRVAFWTGLGGFLPAVVIGSLGVLAGSVVDMTVPERAMEALVPGWFYPIFLLVVVVGSITNNALTAYSTGLALMAAGVRWKRSVTVIFDAAIAVSITLYALFVSNFLGTLNALLEVTVAVLAPALGIYMVDIVLRRNDYRGEDLQDQTRGGPNWFTGGWNIAGCVSLVVGTTFAALCIKTTDYVGPISTALGGADISPFVGLLVGGGLYLLLGARTVRTSIAAPVAVLGAGEPSEVRK</sequence>
<accession>A0ABP4XQI4</accession>
<feature type="transmembrane region" description="Helical" evidence="8">
    <location>
        <begin position="334"/>
        <end position="355"/>
    </location>
</feature>